<keyword evidence="2" id="KW-0067">ATP-binding</keyword>
<keyword evidence="2" id="KW-0547">Nucleotide-binding</keyword>
<dbReference type="EC" id="2.7.1.170" evidence="2"/>
<dbReference type="GO" id="GO:0016301">
    <property type="term" value="F:kinase activity"/>
    <property type="evidence" value="ECO:0007669"/>
    <property type="project" value="UniProtKB-KW"/>
</dbReference>
<gene>
    <name evidence="2 3" type="primary">anmK</name>
    <name evidence="3" type="ORF">ROR02_12920</name>
</gene>
<dbReference type="OrthoDB" id="9763949at2"/>
<protein>
    <recommendedName>
        <fullName evidence="2">Anhydro-N-acetylmuramic acid kinase</fullName>
        <ecNumber evidence="2">2.7.1.170</ecNumber>
    </recommendedName>
    <alternativeName>
        <fullName evidence="2">AnhMurNAc kinase</fullName>
    </alternativeName>
</protein>
<dbReference type="GO" id="GO:0009254">
    <property type="term" value="P:peptidoglycan turnover"/>
    <property type="evidence" value="ECO:0007669"/>
    <property type="project" value="UniProtKB-UniRule"/>
</dbReference>
<comment type="caution">
    <text evidence="3">The sequence shown here is derived from an EMBL/GenBank/DDBJ whole genome shotgun (WGS) entry which is preliminary data.</text>
</comment>
<dbReference type="EMBL" id="BJZO01000028">
    <property type="protein sequence ID" value="GEO81161.1"/>
    <property type="molecule type" value="Genomic_DNA"/>
</dbReference>
<organism evidence="3 4">
    <name type="scientific">Pararhodospirillum oryzae</name>
    <dbReference type="NCBI Taxonomy" id="478448"/>
    <lineage>
        <taxon>Bacteria</taxon>
        <taxon>Pseudomonadati</taxon>
        <taxon>Pseudomonadota</taxon>
        <taxon>Alphaproteobacteria</taxon>
        <taxon>Rhodospirillales</taxon>
        <taxon>Rhodospirillaceae</taxon>
        <taxon>Pararhodospirillum</taxon>
    </lineage>
</organism>
<dbReference type="InterPro" id="IPR005338">
    <property type="entry name" value="Anhydro_N_Ac-Mur_kinase"/>
</dbReference>
<reference evidence="3 4" key="1">
    <citation type="submission" date="2019-07" db="EMBL/GenBank/DDBJ databases">
        <title>Whole genome shotgun sequence of Rhodospirillum oryzae NBRC 107573.</title>
        <authorList>
            <person name="Hosoyama A."/>
            <person name="Uohara A."/>
            <person name="Ohji S."/>
            <person name="Ichikawa N."/>
        </authorList>
    </citation>
    <scope>NUCLEOTIDE SEQUENCE [LARGE SCALE GENOMIC DNA]</scope>
    <source>
        <strain evidence="3 4">NBRC 107573</strain>
    </source>
</reference>
<keyword evidence="2" id="KW-0808">Transferase</keyword>
<keyword evidence="1 2" id="KW-0119">Carbohydrate metabolism</keyword>
<dbReference type="HAMAP" id="MF_01270">
    <property type="entry name" value="AnhMurNAc_kinase"/>
    <property type="match status" value="1"/>
</dbReference>
<evidence type="ECO:0000256" key="2">
    <source>
        <dbReference type="HAMAP-Rule" id="MF_01270"/>
    </source>
</evidence>
<dbReference type="PANTHER" id="PTHR30605">
    <property type="entry name" value="ANHYDRO-N-ACETYLMURAMIC ACID KINASE"/>
    <property type="match status" value="1"/>
</dbReference>
<dbReference type="Gene3D" id="3.30.420.40">
    <property type="match status" value="2"/>
</dbReference>
<dbReference type="GO" id="GO:0005524">
    <property type="term" value="F:ATP binding"/>
    <property type="evidence" value="ECO:0007669"/>
    <property type="project" value="UniProtKB-UniRule"/>
</dbReference>
<comment type="function">
    <text evidence="2">Catalyzes the specific phosphorylation of 1,6-anhydro-N-acetylmuramic acid (anhMurNAc) with the simultaneous cleavage of the 1,6-anhydro ring, generating MurNAc-6-P. Is required for the utilization of anhMurNAc either imported from the medium or derived from its own cell wall murein, and thus plays a role in cell wall recycling.</text>
</comment>
<dbReference type="GO" id="GO:0006040">
    <property type="term" value="P:amino sugar metabolic process"/>
    <property type="evidence" value="ECO:0007669"/>
    <property type="project" value="InterPro"/>
</dbReference>
<accession>A0A512H6V4</accession>
<name>A0A512H6V4_9PROT</name>
<dbReference type="NCBIfam" id="NF007141">
    <property type="entry name" value="PRK09585.1-5"/>
    <property type="match status" value="1"/>
</dbReference>
<dbReference type="UniPathway" id="UPA00544"/>
<comment type="similarity">
    <text evidence="2">Belongs to the anhydro-N-acetylmuramic acid kinase family.</text>
</comment>
<evidence type="ECO:0000256" key="1">
    <source>
        <dbReference type="ARBA" id="ARBA00023277"/>
    </source>
</evidence>
<feature type="binding site" evidence="2">
    <location>
        <begin position="26"/>
        <end position="33"/>
    </location>
    <ligand>
        <name>ATP</name>
        <dbReference type="ChEBI" id="CHEBI:30616"/>
    </ligand>
</feature>
<evidence type="ECO:0000313" key="4">
    <source>
        <dbReference type="Proteomes" id="UP000321567"/>
    </source>
</evidence>
<dbReference type="GO" id="GO:0097175">
    <property type="term" value="P:1,6-anhydro-N-acetyl-beta-muramic acid catabolic process"/>
    <property type="evidence" value="ECO:0007669"/>
    <property type="project" value="UniProtKB-UniRule"/>
</dbReference>
<proteinExistence type="inferred from homology"/>
<comment type="pathway">
    <text evidence="2">Amino-sugar metabolism; 1,6-anhydro-N-acetylmuramate degradation.</text>
</comment>
<comment type="pathway">
    <text evidence="2">Cell wall biogenesis; peptidoglycan recycling.</text>
</comment>
<dbReference type="InterPro" id="IPR043129">
    <property type="entry name" value="ATPase_NBD"/>
</dbReference>
<dbReference type="RefSeq" id="WP_147163201.1">
    <property type="nucleotide sequence ID" value="NZ_BJZO01000028.1"/>
</dbReference>
<dbReference type="SUPFAM" id="SSF53067">
    <property type="entry name" value="Actin-like ATPase domain"/>
    <property type="match status" value="1"/>
</dbReference>
<sequence length="389" mass="39892">MALSSRQAFSHPGLDAPLWALGLMSGTSLDGIDAALVRTDGERVLDLGPALTVPYDGDLRARLRAALGRSPADQEAGLPALVRDLTERHAQAARRLLAASPFHPGVIGFHGQTLFHAPDEGITVQIGDGALLAALTGVAVVNDFRSADVAAGGQGAPLAPAWHQALAASLPGPVAVLNIGGVANVTWIAGASAPGTPPLAFDTGPGNALIDDWVRGRLGLPHDAGGRLGAAGRVDGVALAALMDHPYFDRRPPKSLDRDAFSLDPVASLTDADGAATLVAFTSAAVAAARRWMPAPPARWLVCGGGRHNASLMARLGQDLAVPVEPVETVGWQGDALEAQAFAFLAVRALRGLPLSWPSTTGVPAPLSGGRYWPADGPLSGPGTTTRPR</sequence>
<dbReference type="AlphaFoldDB" id="A0A512H6V4"/>
<dbReference type="Proteomes" id="UP000321567">
    <property type="component" value="Unassembled WGS sequence"/>
</dbReference>
<dbReference type="GO" id="GO:0016773">
    <property type="term" value="F:phosphotransferase activity, alcohol group as acceptor"/>
    <property type="evidence" value="ECO:0007669"/>
    <property type="project" value="UniProtKB-UniRule"/>
</dbReference>
<dbReference type="UniPathway" id="UPA00343"/>
<keyword evidence="2 3" id="KW-0418">Kinase</keyword>
<dbReference type="PANTHER" id="PTHR30605:SF0">
    <property type="entry name" value="ANHYDRO-N-ACETYLMURAMIC ACID KINASE"/>
    <property type="match status" value="1"/>
</dbReference>
<evidence type="ECO:0000313" key="3">
    <source>
        <dbReference type="EMBL" id="GEO81161.1"/>
    </source>
</evidence>
<dbReference type="Pfam" id="PF03702">
    <property type="entry name" value="AnmK"/>
    <property type="match status" value="1"/>
</dbReference>
<comment type="catalytic activity">
    <reaction evidence="2">
        <text>1,6-anhydro-N-acetyl-beta-muramate + ATP + H2O = N-acetyl-D-muramate 6-phosphate + ADP + H(+)</text>
        <dbReference type="Rhea" id="RHEA:24952"/>
        <dbReference type="ChEBI" id="CHEBI:15377"/>
        <dbReference type="ChEBI" id="CHEBI:15378"/>
        <dbReference type="ChEBI" id="CHEBI:30616"/>
        <dbReference type="ChEBI" id="CHEBI:58690"/>
        <dbReference type="ChEBI" id="CHEBI:58722"/>
        <dbReference type="ChEBI" id="CHEBI:456216"/>
        <dbReference type="EC" id="2.7.1.170"/>
    </reaction>
</comment>
<keyword evidence="4" id="KW-1185">Reference proteome</keyword>